<dbReference type="EMBL" id="MCGO01000085">
    <property type="protein sequence ID" value="ORY29881.1"/>
    <property type="molecule type" value="Genomic_DNA"/>
</dbReference>
<gene>
    <name evidence="9" type="ORF">BCR33DRAFT_635854</name>
</gene>
<dbReference type="PANTHER" id="PTHR31646">
    <property type="entry name" value="ALPHA-1,2-MANNOSYLTRANSFERASE MNN2"/>
    <property type="match status" value="1"/>
</dbReference>
<dbReference type="GO" id="GO:0000139">
    <property type="term" value="C:Golgi membrane"/>
    <property type="evidence" value="ECO:0007669"/>
    <property type="project" value="UniProtKB-SubCell"/>
</dbReference>
<evidence type="ECO:0008006" key="11">
    <source>
        <dbReference type="Google" id="ProtNLM"/>
    </source>
</evidence>
<evidence type="ECO:0000256" key="6">
    <source>
        <dbReference type="ARBA" id="ARBA00022989"/>
    </source>
</evidence>
<dbReference type="InterPro" id="IPR022751">
    <property type="entry name" value="Alpha_mannosyltransferase"/>
</dbReference>
<evidence type="ECO:0000256" key="1">
    <source>
        <dbReference type="ARBA" id="ARBA00004323"/>
    </source>
</evidence>
<evidence type="ECO:0000313" key="10">
    <source>
        <dbReference type="Proteomes" id="UP000193642"/>
    </source>
</evidence>
<dbReference type="InterPro" id="IPR029044">
    <property type="entry name" value="Nucleotide-diphossugar_trans"/>
</dbReference>
<name>A0A1Y2B4X5_9FUNG</name>
<reference evidence="9 10" key="1">
    <citation type="submission" date="2016-07" db="EMBL/GenBank/DDBJ databases">
        <title>Pervasive Adenine N6-methylation of Active Genes in Fungi.</title>
        <authorList>
            <consortium name="DOE Joint Genome Institute"/>
            <person name="Mondo S.J."/>
            <person name="Dannebaum R.O."/>
            <person name="Kuo R.C."/>
            <person name="Labutti K."/>
            <person name="Haridas S."/>
            <person name="Kuo A."/>
            <person name="Salamov A."/>
            <person name="Ahrendt S.R."/>
            <person name="Lipzen A."/>
            <person name="Sullivan W."/>
            <person name="Andreopoulos W.B."/>
            <person name="Clum A."/>
            <person name="Lindquist E."/>
            <person name="Daum C."/>
            <person name="Ramamoorthy G.K."/>
            <person name="Gryganskyi A."/>
            <person name="Culley D."/>
            <person name="Magnuson J.K."/>
            <person name="James T.Y."/>
            <person name="O'Malley M.A."/>
            <person name="Stajich J.E."/>
            <person name="Spatafora J.W."/>
            <person name="Visel A."/>
            <person name="Grigoriev I.V."/>
        </authorList>
    </citation>
    <scope>NUCLEOTIDE SEQUENCE [LARGE SCALE GENOMIC DNA]</scope>
    <source>
        <strain evidence="9 10">JEL800</strain>
    </source>
</reference>
<comment type="caution">
    <text evidence="9">The sequence shown here is derived from an EMBL/GenBank/DDBJ whole genome shotgun (WGS) entry which is preliminary data.</text>
</comment>
<comment type="subcellular location">
    <subcellularLocation>
        <location evidence="1">Golgi apparatus membrane</location>
        <topology evidence="1">Single-pass type II membrane protein</topology>
    </subcellularLocation>
</comment>
<keyword evidence="5" id="KW-0735">Signal-anchor</keyword>
<evidence type="ECO:0000256" key="5">
    <source>
        <dbReference type="ARBA" id="ARBA00022968"/>
    </source>
</evidence>
<keyword evidence="8" id="KW-0472">Membrane</keyword>
<proteinExistence type="inferred from homology"/>
<evidence type="ECO:0000256" key="3">
    <source>
        <dbReference type="ARBA" id="ARBA00022679"/>
    </source>
</evidence>
<evidence type="ECO:0000256" key="4">
    <source>
        <dbReference type="ARBA" id="ARBA00022692"/>
    </source>
</evidence>
<keyword evidence="3" id="KW-0808">Transferase</keyword>
<keyword evidence="4" id="KW-0812">Transmembrane</keyword>
<evidence type="ECO:0000256" key="7">
    <source>
        <dbReference type="ARBA" id="ARBA00023034"/>
    </source>
</evidence>
<keyword evidence="7" id="KW-0333">Golgi apparatus</keyword>
<keyword evidence="10" id="KW-1185">Reference proteome</keyword>
<keyword evidence="6" id="KW-1133">Transmembrane helix</keyword>
<dbReference type="Proteomes" id="UP000193642">
    <property type="component" value="Unassembled WGS sequence"/>
</dbReference>
<dbReference type="Pfam" id="PF11051">
    <property type="entry name" value="Mannosyl_trans3"/>
    <property type="match status" value="2"/>
</dbReference>
<protein>
    <recommendedName>
        <fullName evidence="11">Nucleotide-diphospho-sugar transferase</fullName>
    </recommendedName>
</protein>
<dbReference type="GO" id="GO:0046354">
    <property type="term" value="P:mannan biosynthetic process"/>
    <property type="evidence" value="ECO:0007669"/>
    <property type="project" value="TreeGrafter"/>
</dbReference>
<dbReference type="PANTHER" id="PTHR31646:SF1">
    <property type="entry name" value="ALPHA-1,2-MANNOSYLTRANSFERASE MNN2"/>
    <property type="match status" value="1"/>
</dbReference>
<dbReference type="Gene3D" id="3.90.550.10">
    <property type="entry name" value="Spore Coat Polysaccharide Biosynthesis Protein SpsA, Chain A"/>
    <property type="match status" value="1"/>
</dbReference>
<evidence type="ECO:0000313" key="9">
    <source>
        <dbReference type="EMBL" id="ORY29881.1"/>
    </source>
</evidence>
<comment type="similarity">
    <text evidence="2">Belongs to the MNN1/MNT family.</text>
</comment>
<sequence length="135" mass="15694">KPYAIFSSPFDRVLFLDPDVMALRDPTYLFDTNAFKTYGALFWPDFPTTSPRNPIWKIANISYHYEREFESGIIAINKQHPGILRALSLSVHICAHASYYFSYIYGDKDAFRWAFKMSKTPYFLNPNYLSSLGLL</sequence>
<dbReference type="AlphaFoldDB" id="A0A1Y2B4X5"/>
<feature type="non-terminal residue" evidence="9">
    <location>
        <position position="135"/>
    </location>
</feature>
<dbReference type="SUPFAM" id="SSF53448">
    <property type="entry name" value="Nucleotide-diphospho-sugar transferases"/>
    <property type="match status" value="1"/>
</dbReference>
<organism evidence="9 10">
    <name type="scientific">Rhizoclosmatium globosum</name>
    <dbReference type="NCBI Taxonomy" id="329046"/>
    <lineage>
        <taxon>Eukaryota</taxon>
        <taxon>Fungi</taxon>
        <taxon>Fungi incertae sedis</taxon>
        <taxon>Chytridiomycota</taxon>
        <taxon>Chytridiomycota incertae sedis</taxon>
        <taxon>Chytridiomycetes</taxon>
        <taxon>Chytridiales</taxon>
        <taxon>Chytriomycetaceae</taxon>
        <taxon>Rhizoclosmatium</taxon>
    </lineage>
</organism>
<dbReference type="OrthoDB" id="2156260at2759"/>
<feature type="non-terminal residue" evidence="9">
    <location>
        <position position="1"/>
    </location>
</feature>
<evidence type="ECO:0000256" key="2">
    <source>
        <dbReference type="ARBA" id="ARBA00009105"/>
    </source>
</evidence>
<evidence type="ECO:0000256" key="8">
    <source>
        <dbReference type="ARBA" id="ARBA00023136"/>
    </source>
</evidence>
<dbReference type="GO" id="GO:0000026">
    <property type="term" value="F:alpha-1,2-mannosyltransferase activity"/>
    <property type="evidence" value="ECO:0007669"/>
    <property type="project" value="TreeGrafter"/>
</dbReference>
<accession>A0A1Y2B4X5</accession>